<sequence>MITPMIPLFQHTAARRRLAELQFQPTQSIGFNTQPPEGGWRRFFSKPTNGRAFQHTAARRRLENLATHAAGLRMFQHTAARRRLATQTSKTKKHGCFNTQPPEGGWPNKHHAGRDDIRVSTHSRPKAAGYLLTSKTLFYIRVSTHSRPKAAGRVIFAVGASFLSFNTQPPEGGWACPTTKSEPRHTVSTHSRPKAAGSPRN</sequence>
<evidence type="ECO:0000256" key="1">
    <source>
        <dbReference type="SAM" id="MobiDB-lite"/>
    </source>
</evidence>
<dbReference type="Proteomes" id="UP000003344">
    <property type="component" value="Unassembled WGS sequence"/>
</dbReference>
<feature type="region of interest" description="Disordered" evidence="1">
    <location>
        <begin position="172"/>
        <end position="201"/>
    </location>
</feature>
<protein>
    <submittedName>
        <fullName evidence="2">Uncharacterized protein</fullName>
    </submittedName>
</protein>
<reference evidence="2 3" key="1">
    <citation type="submission" date="2009-10" db="EMBL/GenBank/DDBJ databases">
        <authorList>
            <person name="Weinstock G."/>
            <person name="Sodergren E."/>
            <person name="Clifton S."/>
            <person name="Fulton L."/>
            <person name="Fulton B."/>
            <person name="Courtney L."/>
            <person name="Fronick C."/>
            <person name="Harrison M."/>
            <person name="Strong C."/>
            <person name="Farmer C."/>
            <person name="Delahaunty K."/>
            <person name="Markovic C."/>
            <person name="Hall O."/>
            <person name="Minx P."/>
            <person name="Tomlinson C."/>
            <person name="Mitreva M."/>
            <person name="Nelson J."/>
            <person name="Hou S."/>
            <person name="Wollam A."/>
            <person name="Pepin K.H."/>
            <person name="Johnson M."/>
            <person name="Bhonagiri V."/>
            <person name="Nash W.E."/>
            <person name="Warren W."/>
            <person name="Chinwalla A."/>
            <person name="Mardis E.R."/>
            <person name="Wilson R.K."/>
        </authorList>
    </citation>
    <scope>NUCLEOTIDE SEQUENCE [LARGE SCALE GENOMIC DNA]</scope>
    <source>
        <strain evidence="3">ATCC 25996 / DSM 4631 / NCTC 10774 / M26</strain>
    </source>
</reference>
<evidence type="ECO:0000313" key="2">
    <source>
        <dbReference type="EMBL" id="EFC88650.1"/>
    </source>
</evidence>
<feature type="region of interest" description="Disordered" evidence="1">
    <location>
        <begin position="86"/>
        <end position="109"/>
    </location>
</feature>
<organism evidence="2 3">
    <name type="scientific">Neisseria mucosa (strain ATCC 25996 / DSM 4631 / NCTC 10774 / M26)</name>
    <dbReference type="NCBI Taxonomy" id="546266"/>
    <lineage>
        <taxon>Bacteria</taxon>
        <taxon>Pseudomonadati</taxon>
        <taxon>Pseudomonadota</taxon>
        <taxon>Betaproteobacteria</taxon>
        <taxon>Neisseriales</taxon>
        <taxon>Neisseriaceae</taxon>
        <taxon>Neisseria</taxon>
    </lineage>
</organism>
<name>D2ZVQ6_NEIM2</name>
<comment type="caution">
    <text evidence="2">The sequence shown here is derived from an EMBL/GenBank/DDBJ whole genome shotgun (WGS) entry which is preliminary data.</text>
</comment>
<dbReference type="STRING" id="546266.NEIMUCOT_04699"/>
<accession>D2ZVQ6</accession>
<evidence type="ECO:0000313" key="3">
    <source>
        <dbReference type="Proteomes" id="UP000003344"/>
    </source>
</evidence>
<feature type="compositionally biased region" description="Basic residues" evidence="1">
    <location>
        <begin position="86"/>
        <end position="95"/>
    </location>
</feature>
<dbReference type="AlphaFoldDB" id="D2ZVQ6"/>
<gene>
    <name evidence="2" type="ORF">NEIMUCOT_04699</name>
</gene>
<dbReference type="EMBL" id="ACDX02000006">
    <property type="protein sequence ID" value="EFC88650.1"/>
    <property type="molecule type" value="Genomic_DNA"/>
</dbReference>
<proteinExistence type="predicted"/>